<dbReference type="STRING" id="28134.SAMN05444288_0505"/>
<dbReference type="PIRSF" id="PIRSF016719">
    <property type="entry name" value="UCP016719"/>
    <property type="match status" value="1"/>
</dbReference>
<evidence type="ECO:0008006" key="6">
    <source>
        <dbReference type="Google" id="ProtNLM"/>
    </source>
</evidence>
<evidence type="ECO:0000259" key="2">
    <source>
        <dbReference type="Pfam" id="PF07075"/>
    </source>
</evidence>
<feature type="signal peptide" evidence="1">
    <location>
        <begin position="1"/>
        <end position="31"/>
    </location>
</feature>
<evidence type="ECO:0000259" key="3">
    <source>
        <dbReference type="Pfam" id="PF20732"/>
    </source>
</evidence>
<dbReference type="Proteomes" id="UP000005580">
    <property type="component" value="Unassembled WGS sequence"/>
</dbReference>
<dbReference type="EMBL" id="AEPE02000002">
    <property type="protein sequence ID" value="EFZ37987.1"/>
    <property type="molecule type" value="Genomic_DNA"/>
</dbReference>
<keyword evidence="5" id="KW-1185">Reference proteome</keyword>
<organism evidence="4 5">
    <name type="scientific">Hoylesella oralis ATCC 33269</name>
    <dbReference type="NCBI Taxonomy" id="873533"/>
    <lineage>
        <taxon>Bacteria</taxon>
        <taxon>Pseudomonadati</taxon>
        <taxon>Bacteroidota</taxon>
        <taxon>Bacteroidia</taxon>
        <taxon>Bacteroidales</taxon>
        <taxon>Prevotellaceae</taxon>
        <taxon>Hoylesella</taxon>
    </lineage>
</organism>
<dbReference type="Gene3D" id="3.90.1150.140">
    <property type="match status" value="1"/>
</dbReference>
<comment type="caution">
    <text evidence="4">The sequence shown here is derived from an EMBL/GenBank/DDBJ whole genome shotgun (WGS) entry which is preliminary data.</text>
</comment>
<dbReference type="AlphaFoldDB" id="E7RMK6"/>
<feature type="domain" description="Peptidoglycan beta-N-acetylmuramidase NamZ C-terminal" evidence="3">
    <location>
        <begin position="264"/>
        <end position="420"/>
    </location>
</feature>
<evidence type="ECO:0000313" key="5">
    <source>
        <dbReference type="Proteomes" id="UP000005580"/>
    </source>
</evidence>
<name>E7RMK6_9BACT</name>
<evidence type="ECO:0000256" key="1">
    <source>
        <dbReference type="SAM" id="SignalP"/>
    </source>
</evidence>
<dbReference type="Gene3D" id="3.40.50.12170">
    <property type="entry name" value="Uncharacterised protein PF07075, DUF1343"/>
    <property type="match status" value="1"/>
</dbReference>
<sequence length="421" mass="47283">MGRITNNNKHTHMKKYVLCLAVLCCCFSAVAKVKVLTGIEVLKQQNFKVLEGKRVGLVTNPTGVDNELQSDVDILAAVRGIKLVALFGPEHGVRGSAHAGLKVEDNRDEATGLPVYSLYGKYRVPAKEMLQGIDVLVYDIQDIGCRSFTYISTLGNIMKAAAENNIQVVVLDRPNPLGGLKIEGNITEDDCISFVSRLKIPYVYGLTVGELALMLNGENMLGAKCDLTVIKMKGWKRRMTYTDTGLPWVLPSPHIPEPISAPFYAVSGIVGELDGISIGVGYTLPFQIFGASWIKAHELASAMNALNLQGVTFRPIYYSPFYSKGMGKELQGVQVYFTDYGKARLCDTQFYLLQELYRLYPDHDILQQASNDRKDMFDKVCGSKKIRRLFMQHHRWADARSYWDKDAEAFRRLSQKYYLYK</sequence>
<dbReference type="InterPro" id="IPR048503">
    <property type="entry name" value="NamZ_C"/>
</dbReference>
<dbReference type="Pfam" id="PF07075">
    <property type="entry name" value="NamZ_N"/>
    <property type="match status" value="1"/>
</dbReference>
<feature type="domain" description="Peptidoglycan beta-N-acetylmuramidase NamZ N-terminal" evidence="2">
    <location>
        <begin position="55"/>
        <end position="257"/>
    </location>
</feature>
<reference evidence="4" key="1">
    <citation type="submission" date="2011-01" db="EMBL/GenBank/DDBJ databases">
        <authorList>
            <person name="Muzny D."/>
            <person name="Qin X."/>
            <person name="Buhay C."/>
            <person name="Dugan-Rocha S."/>
            <person name="Ding Y."/>
            <person name="Chen G."/>
            <person name="Hawes A."/>
            <person name="Holder M."/>
            <person name="Jhangiani S."/>
            <person name="Johnson A."/>
            <person name="Khan Z."/>
            <person name="Li Z."/>
            <person name="Liu W."/>
            <person name="Liu X."/>
            <person name="Perez L."/>
            <person name="Shen H."/>
            <person name="Wang Q."/>
            <person name="Watt J."/>
            <person name="Xi L."/>
            <person name="Xin Y."/>
            <person name="Zhou J."/>
            <person name="Deng J."/>
            <person name="Jiang H."/>
            <person name="Liu Y."/>
            <person name="Qu J."/>
            <person name="Song X.-Z."/>
            <person name="Zhang L."/>
            <person name="Villasana D."/>
            <person name="Johnson A."/>
            <person name="Liu J."/>
            <person name="Liyanage D."/>
            <person name="Lorensuhewa L."/>
            <person name="Robinson T."/>
            <person name="Song A."/>
            <person name="Song B.-B."/>
            <person name="Dinh H."/>
            <person name="Thornton R."/>
            <person name="Coyle M."/>
            <person name="Francisco L."/>
            <person name="Jackson L."/>
            <person name="Javaid M."/>
            <person name="Korchina V."/>
            <person name="Kovar C."/>
            <person name="Mata R."/>
            <person name="Mathew T."/>
            <person name="Ngo R."/>
            <person name="Nguyen L."/>
            <person name="Nguyen N."/>
            <person name="Okwuonu G."/>
            <person name="Ongeri F."/>
            <person name="Pham C."/>
            <person name="Simmons D."/>
            <person name="Wilczek-Boney K."/>
            <person name="Hale W."/>
            <person name="Jakkamsetti A."/>
            <person name="Pham P."/>
            <person name="Ruth R."/>
            <person name="San Lucas F."/>
            <person name="Warren J."/>
            <person name="Zhang J."/>
            <person name="Zhao Z."/>
            <person name="Zhou C."/>
            <person name="Zhu D."/>
            <person name="Lee S."/>
            <person name="Bess C."/>
            <person name="Blankenburg K."/>
            <person name="Forbes L."/>
            <person name="Fu Q."/>
            <person name="Gubbala S."/>
            <person name="Hirani K."/>
            <person name="Jayaseelan J.C."/>
            <person name="Lara F."/>
            <person name="Munidasa M."/>
            <person name="Palculict T."/>
            <person name="Patil S."/>
            <person name="Pu L.-L."/>
            <person name="Saada N."/>
            <person name="Tang L."/>
            <person name="Weissenberger G."/>
            <person name="Zhu Y."/>
            <person name="Hemphill L."/>
            <person name="Shang Y."/>
            <person name="Youmans B."/>
            <person name="Ayvaz T."/>
            <person name="Ross M."/>
            <person name="Santibanez J."/>
            <person name="Aqrawi P."/>
            <person name="Gross S."/>
            <person name="Joshi V."/>
            <person name="Fowler G."/>
            <person name="Nazareth L."/>
            <person name="Reid J."/>
            <person name="Worley K."/>
            <person name="Petrosino J."/>
            <person name="Highlander S."/>
            <person name="Gibbs R."/>
        </authorList>
    </citation>
    <scope>NUCLEOTIDE SEQUENCE [LARGE SCALE GENOMIC DNA]</scope>
    <source>
        <strain evidence="4">ATCC 33269</strain>
    </source>
</reference>
<dbReference type="GO" id="GO:0033922">
    <property type="term" value="F:peptidoglycan beta-N-acetylmuramidase activity"/>
    <property type="evidence" value="ECO:0007669"/>
    <property type="project" value="InterPro"/>
</dbReference>
<dbReference type="eggNOG" id="COG3876">
    <property type="taxonomic scope" value="Bacteria"/>
</dbReference>
<dbReference type="Pfam" id="PF20732">
    <property type="entry name" value="NamZ_C"/>
    <property type="match status" value="1"/>
</dbReference>
<dbReference type="InterPro" id="IPR008302">
    <property type="entry name" value="NamZ"/>
</dbReference>
<gene>
    <name evidence="4" type="ORF">HMPREF0663_10356</name>
</gene>
<dbReference type="PANTHER" id="PTHR42915">
    <property type="entry name" value="HYPOTHETICAL 460 KDA PROTEIN IN FEUA-SIGW INTERGENIC REGION [PRECURSOR]"/>
    <property type="match status" value="1"/>
</dbReference>
<dbReference type="HOGENOM" id="CLU_033227_1_0_10"/>
<dbReference type="InterPro" id="IPR048502">
    <property type="entry name" value="NamZ_N"/>
</dbReference>
<feature type="chain" id="PRO_5003221409" description="DUF1343 domain-containing protein" evidence="1">
    <location>
        <begin position="32"/>
        <end position="421"/>
    </location>
</feature>
<keyword evidence="1" id="KW-0732">Signal</keyword>
<accession>E7RMK6</accession>
<dbReference type="PANTHER" id="PTHR42915:SF1">
    <property type="entry name" value="PEPTIDOGLYCAN BETA-N-ACETYLMURAMIDASE NAMZ"/>
    <property type="match status" value="1"/>
</dbReference>
<proteinExistence type="predicted"/>
<evidence type="ECO:0000313" key="4">
    <source>
        <dbReference type="EMBL" id="EFZ37987.1"/>
    </source>
</evidence>
<protein>
    <recommendedName>
        <fullName evidence="6">DUF1343 domain-containing protein</fullName>
    </recommendedName>
</protein>